<reference evidence="2 3" key="1">
    <citation type="submission" date="2014-04" db="EMBL/GenBank/DDBJ databases">
        <authorList>
            <consortium name="DOE Joint Genome Institute"/>
            <person name="Kuo A."/>
            <person name="Ruytinx J."/>
            <person name="Rineau F."/>
            <person name="Colpaert J."/>
            <person name="Kohler A."/>
            <person name="Nagy L.G."/>
            <person name="Floudas D."/>
            <person name="Copeland A."/>
            <person name="Barry K.W."/>
            <person name="Cichocki N."/>
            <person name="Veneault-Fourrey C."/>
            <person name="LaButti K."/>
            <person name="Lindquist E.A."/>
            <person name="Lipzen A."/>
            <person name="Lundell T."/>
            <person name="Morin E."/>
            <person name="Murat C."/>
            <person name="Sun H."/>
            <person name="Tunlid A."/>
            <person name="Henrissat B."/>
            <person name="Grigoriev I.V."/>
            <person name="Hibbett D.S."/>
            <person name="Martin F."/>
            <person name="Nordberg H.P."/>
            <person name="Cantor M.N."/>
            <person name="Hua S.X."/>
        </authorList>
    </citation>
    <scope>NUCLEOTIDE SEQUENCE [LARGE SCALE GENOMIC DNA]</scope>
    <source>
        <strain evidence="2 3">UH-Slu-Lm8-n1</strain>
    </source>
</reference>
<protein>
    <submittedName>
        <fullName evidence="2">Unplaced genomic scaffold CY34scaffold_106, whole genome shotgun sequence</fullName>
    </submittedName>
</protein>
<reference evidence="3" key="2">
    <citation type="submission" date="2015-01" db="EMBL/GenBank/DDBJ databases">
        <title>Evolutionary Origins and Diversification of the Mycorrhizal Mutualists.</title>
        <authorList>
            <consortium name="DOE Joint Genome Institute"/>
            <consortium name="Mycorrhizal Genomics Consortium"/>
            <person name="Kohler A."/>
            <person name="Kuo A."/>
            <person name="Nagy L.G."/>
            <person name="Floudas D."/>
            <person name="Copeland A."/>
            <person name="Barry K.W."/>
            <person name="Cichocki N."/>
            <person name="Veneault-Fourrey C."/>
            <person name="LaButti K."/>
            <person name="Lindquist E.A."/>
            <person name="Lipzen A."/>
            <person name="Lundell T."/>
            <person name="Morin E."/>
            <person name="Murat C."/>
            <person name="Riley R."/>
            <person name="Ohm R."/>
            <person name="Sun H."/>
            <person name="Tunlid A."/>
            <person name="Henrissat B."/>
            <person name="Grigoriev I.V."/>
            <person name="Hibbett D.S."/>
            <person name="Martin F."/>
        </authorList>
    </citation>
    <scope>NUCLEOTIDE SEQUENCE [LARGE SCALE GENOMIC DNA]</scope>
    <source>
        <strain evidence="3">UH-Slu-Lm8-n1</strain>
    </source>
</reference>
<evidence type="ECO:0000256" key="1">
    <source>
        <dbReference type="SAM" id="MobiDB-lite"/>
    </source>
</evidence>
<name>A0A0D0BH74_9AGAM</name>
<keyword evidence="3" id="KW-1185">Reference proteome</keyword>
<proteinExistence type="predicted"/>
<dbReference type="EMBL" id="KN835237">
    <property type="protein sequence ID" value="KIK42503.1"/>
    <property type="molecule type" value="Genomic_DNA"/>
</dbReference>
<dbReference type="HOGENOM" id="CLU_2147509_0_0_1"/>
<evidence type="ECO:0000313" key="2">
    <source>
        <dbReference type="EMBL" id="KIK42503.1"/>
    </source>
</evidence>
<organism evidence="2 3">
    <name type="scientific">Suillus luteus UH-Slu-Lm8-n1</name>
    <dbReference type="NCBI Taxonomy" id="930992"/>
    <lineage>
        <taxon>Eukaryota</taxon>
        <taxon>Fungi</taxon>
        <taxon>Dikarya</taxon>
        <taxon>Basidiomycota</taxon>
        <taxon>Agaricomycotina</taxon>
        <taxon>Agaricomycetes</taxon>
        <taxon>Agaricomycetidae</taxon>
        <taxon>Boletales</taxon>
        <taxon>Suillineae</taxon>
        <taxon>Suillaceae</taxon>
        <taxon>Suillus</taxon>
    </lineage>
</organism>
<accession>A0A0D0BH74</accession>
<dbReference type="Proteomes" id="UP000054485">
    <property type="component" value="Unassembled WGS sequence"/>
</dbReference>
<evidence type="ECO:0000313" key="3">
    <source>
        <dbReference type="Proteomes" id="UP000054485"/>
    </source>
</evidence>
<dbReference type="OrthoDB" id="10608441at2759"/>
<feature type="region of interest" description="Disordered" evidence="1">
    <location>
        <begin position="1"/>
        <end position="44"/>
    </location>
</feature>
<dbReference type="InParanoid" id="A0A0D0BH74"/>
<gene>
    <name evidence="2" type="ORF">CY34DRAFT_12345</name>
</gene>
<sequence>MSRFPHPEDAASTCMDPGEDAPDEQVLPKEAEDDSALLHNHFHDSPIVPHGHEEFIFSNSAMDIDPLPSPELPVSLLHAAIEACSHKIHQSGSSSLTHVFEGLETTLLMAAL</sequence>
<dbReference type="AlphaFoldDB" id="A0A0D0BH74"/>